<feature type="transmembrane region" description="Helical" evidence="1">
    <location>
        <begin position="541"/>
        <end position="559"/>
    </location>
</feature>
<evidence type="ECO:0008006" key="4">
    <source>
        <dbReference type="Google" id="ProtNLM"/>
    </source>
</evidence>
<feature type="transmembrane region" description="Helical" evidence="1">
    <location>
        <begin position="313"/>
        <end position="331"/>
    </location>
</feature>
<dbReference type="AlphaFoldDB" id="A0A1H1PL23"/>
<proteinExistence type="predicted"/>
<organism evidence="2 3">
    <name type="scientific">Agromyces flavus</name>
    <dbReference type="NCBI Taxonomy" id="589382"/>
    <lineage>
        <taxon>Bacteria</taxon>
        <taxon>Bacillati</taxon>
        <taxon>Actinomycetota</taxon>
        <taxon>Actinomycetes</taxon>
        <taxon>Micrococcales</taxon>
        <taxon>Microbacteriaceae</taxon>
        <taxon>Agromyces</taxon>
    </lineage>
</organism>
<dbReference type="OrthoDB" id="581211at2"/>
<feature type="transmembrane region" description="Helical" evidence="1">
    <location>
        <begin position="96"/>
        <end position="117"/>
    </location>
</feature>
<protein>
    <recommendedName>
        <fullName evidence="4">Patatin-like phospholipase</fullName>
    </recommendedName>
</protein>
<dbReference type="Proteomes" id="UP000199482">
    <property type="component" value="Chromosome I"/>
</dbReference>
<feature type="transmembrane region" description="Helical" evidence="1">
    <location>
        <begin position="30"/>
        <end position="48"/>
    </location>
</feature>
<feature type="transmembrane region" description="Helical" evidence="1">
    <location>
        <begin position="498"/>
        <end position="520"/>
    </location>
</feature>
<feature type="transmembrane region" description="Helical" evidence="1">
    <location>
        <begin position="228"/>
        <end position="246"/>
    </location>
</feature>
<evidence type="ECO:0000256" key="1">
    <source>
        <dbReference type="SAM" id="Phobius"/>
    </source>
</evidence>
<evidence type="ECO:0000313" key="2">
    <source>
        <dbReference type="EMBL" id="SDS11961.1"/>
    </source>
</evidence>
<feature type="transmembrane region" description="Helical" evidence="1">
    <location>
        <begin position="420"/>
        <end position="442"/>
    </location>
</feature>
<dbReference type="EMBL" id="LT629755">
    <property type="protein sequence ID" value="SDS11961.1"/>
    <property type="molecule type" value="Genomic_DNA"/>
</dbReference>
<sequence>MTVSDGAAAPAPELPSDSISAWVDARRPRAARVLTAVFLLLAAFIIVLEIDRLIAGSLSQDGAGSPLGSVIGPFALASREAWGYWASNAAAGTGSVAWLIGISLAVDLLIIVVYVWIFRRLIKRMTPARRPAASATLVAAVVFEAVEFVLLVIGAILLASGGAGHVIVTSELFGVLVACASTGKWVFLALLVVLLLRDHVEGVRRSGSRGFIAELSVRIGQALWVHRLSAFLIAGLFLFACIPSDGVLDQLPDIQRQWVGMGWPGLGHAIAAGAAVGVAALCALVLGRARSRALVSAADGFNSYAVPTSGRDVIWWLVPIGIWVVLFLLTLRTTGDAGFAPIAAVFLAIPAIVIASYFVTAWWPSNIDGRVDYPVRAEYAWLVGDLTAAATVGIGGLGLIRSFTAPVLAGPGLSGGGWPYAGSLAALITGVVVVMAAPRIVLWHAVPDPLLDPAQRLDRPEDAALAHRHRTLLVIFFLAGVAILAFLAFFPIQLATLLGGAAVTVLALTAWGAVLGAFTVAVQDRQPAPLFRVMRLRANPVLTLAITIPLIVSMILALVDRDDPALHAARGAVEASQTDDAGEDEGFRSVVDTRLAALAEAGCLAGTNGGETFIPAVVVVAEGGGIRAAYWTTRALEALRDHGGCLADSILLSSGVSGGSVGLAATAASTKESGAKADLRKLAGPTTVGTGVAALLVGDLLATDTGVHFPSLWKNKTAWQDRAALIEQTWIDAVPGLADPVALAASDRIGIPVLNSTDARSKCKLLVASHVAGSGELTCASGAMSPAATLPMGSGCFARMDWATSAMLSARFPIITPAARLGERDGCGTEDLQLIDGGYAEGSGLGTAADLAPTIADAIAEWNMEHDDANPIVPVLVFMKNSAGYDLREDLDAVSAEPLVPVVGFAAASKQAAQSAWIQRIGGAFGTVGTGSDAASQAIDDIHDVLPALTVVVAPSTEPAVVPPLGWALSGYSTGSLDRAIATQLCPSLRDGVPTLRSLTAMVPDATPAECSDRAQTD</sequence>
<feature type="transmembrane region" description="Helical" evidence="1">
    <location>
        <begin position="137"/>
        <end position="160"/>
    </location>
</feature>
<feature type="transmembrane region" description="Helical" evidence="1">
    <location>
        <begin position="172"/>
        <end position="196"/>
    </location>
</feature>
<name>A0A1H1PL23_9MICO</name>
<reference evidence="3" key="1">
    <citation type="submission" date="2016-10" db="EMBL/GenBank/DDBJ databases">
        <authorList>
            <person name="Varghese N."/>
            <person name="Submissions S."/>
        </authorList>
    </citation>
    <scope>NUCLEOTIDE SEQUENCE [LARGE SCALE GENOMIC DNA]</scope>
    <source>
        <strain evidence="3">CPCC 202695</strain>
    </source>
</reference>
<keyword evidence="1" id="KW-1133">Transmembrane helix</keyword>
<gene>
    <name evidence="2" type="ORF">SAMN04489721_0807</name>
</gene>
<keyword evidence="1" id="KW-0472">Membrane</keyword>
<feature type="transmembrane region" description="Helical" evidence="1">
    <location>
        <begin position="266"/>
        <end position="286"/>
    </location>
</feature>
<dbReference type="STRING" id="589382.SAMN04489721_0807"/>
<feature type="transmembrane region" description="Helical" evidence="1">
    <location>
        <begin position="337"/>
        <end position="359"/>
    </location>
</feature>
<keyword evidence="1" id="KW-0812">Transmembrane</keyword>
<feature type="transmembrane region" description="Helical" evidence="1">
    <location>
        <begin position="379"/>
        <end position="400"/>
    </location>
</feature>
<feature type="transmembrane region" description="Helical" evidence="1">
    <location>
        <begin position="472"/>
        <end position="492"/>
    </location>
</feature>
<accession>A0A1H1PL23</accession>
<evidence type="ECO:0000313" key="3">
    <source>
        <dbReference type="Proteomes" id="UP000199482"/>
    </source>
</evidence>
<dbReference type="RefSeq" id="WP_133988553.1">
    <property type="nucleotide sequence ID" value="NZ_LT629755.1"/>
</dbReference>